<keyword evidence="4" id="KW-1185">Reference proteome</keyword>
<dbReference type="EMBL" id="CM031838">
    <property type="protein sequence ID" value="KAG6677758.1"/>
    <property type="molecule type" value="Genomic_DNA"/>
</dbReference>
<feature type="compositionally biased region" description="Basic and acidic residues" evidence="1">
    <location>
        <begin position="229"/>
        <end position="273"/>
    </location>
</feature>
<dbReference type="EMBL" id="CM031838">
    <property type="protein sequence ID" value="KAG6677761.1"/>
    <property type="molecule type" value="Genomic_DNA"/>
</dbReference>
<dbReference type="PANTHER" id="PTHR34660">
    <property type="entry name" value="MYB-LIKE PROTEIN X"/>
    <property type="match status" value="1"/>
</dbReference>
<reference evidence="2" key="1">
    <citation type="submission" date="2020-12" db="EMBL/GenBank/DDBJ databases">
        <title>WGS assembly of Carya illinoinensis cv. Pawnee.</title>
        <authorList>
            <person name="Platts A."/>
            <person name="Shu S."/>
            <person name="Wright S."/>
            <person name="Barry K."/>
            <person name="Edger P."/>
            <person name="Pires J.C."/>
            <person name="Schmutz J."/>
        </authorList>
    </citation>
    <scope>NUCLEOTIDE SEQUENCE</scope>
    <source>
        <tissue evidence="2">Leaf</tissue>
    </source>
</reference>
<sequence>MSRCFPFPPPGYEKRARIDDTDLLTKEKRKEKKHKKDKKGSRKREGKEKENENNKEKHSDKKNQKQKHKDKYRDRDKVKNLTSDEKSFAGQPESCKGERPVHNLLNGEIKHVQELARRIKDEERATENPMVQKITVTGQRKSEFPSRVVEGNVAHWDEGKGKTKEEKENGRKANGQRNHVDTKSLENGIDENLSVLHHRKVEGIAKLMEKDVEKLKDGKEKNKHKKSKGDKPRDKDREKKSKSKDKNRAKEKKREEKVKEISEQSKQLPKLEDSDSLDTCNTKPSDLPGMMGKSSFGVGNLGKRKELVKNGLTLDNGIRPQKLLRPICSSHPVLENGRKLEPCQNTSQVTCERQGGANNLLLDIKEHKSNGLVELQRPNACSVRSSSTLKVYENGEASTKPPLVGTQRPNACSISSSPPVQVHNNGGAPTKSPHPDSKYLIQILSIPKMEEWSDIGDQEWLFGGNCLQSEKPKAGSLQGSLQVEEAHHVWAEALQMGSADVYALPYVIPY</sequence>
<organism evidence="2 4">
    <name type="scientific">Carya illinoinensis</name>
    <name type="common">Pecan</name>
    <dbReference type="NCBI Taxonomy" id="32201"/>
    <lineage>
        <taxon>Eukaryota</taxon>
        <taxon>Viridiplantae</taxon>
        <taxon>Streptophyta</taxon>
        <taxon>Embryophyta</taxon>
        <taxon>Tracheophyta</taxon>
        <taxon>Spermatophyta</taxon>
        <taxon>Magnoliopsida</taxon>
        <taxon>eudicotyledons</taxon>
        <taxon>Gunneridae</taxon>
        <taxon>Pentapetalae</taxon>
        <taxon>rosids</taxon>
        <taxon>fabids</taxon>
        <taxon>Fagales</taxon>
        <taxon>Juglandaceae</taxon>
        <taxon>Carya</taxon>
    </lineage>
</organism>
<feature type="compositionally biased region" description="Basic and acidic residues" evidence="1">
    <location>
        <begin position="43"/>
        <end position="63"/>
    </location>
</feature>
<dbReference type="OrthoDB" id="1913135at2759"/>
<protein>
    <submittedName>
        <fullName evidence="2">Uncharacterized protein</fullName>
    </submittedName>
</protein>
<proteinExistence type="predicted"/>
<reference evidence="3" key="2">
    <citation type="submission" date="2021-01" db="EMBL/GenBank/DDBJ databases">
        <authorList>
            <person name="Lovell J.T."/>
            <person name="Bentley N."/>
            <person name="Bhattarai G."/>
            <person name="Jenkins J.W."/>
            <person name="Sreedasyam A."/>
            <person name="Alarcon Y."/>
            <person name="Bock C."/>
            <person name="Boston L."/>
            <person name="Carlson J."/>
            <person name="Cervantes K."/>
            <person name="Clermont K."/>
            <person name="Krom N."/>
            <person name="Kubenka K."/>
            <person name="Mamidi S."/>
            <person name="Mattison C."/>
            <person name="Monteros M."/>
            <person name="Pisani C."/>
            <person name="Plott C."/>
            <person name="Rajasekar S."/>
            <person name="Rhein H.S."/>
            <person name="Rohla C."/>
            <person name="Song M."/>
            <person name="Hilaire R.S."/>
            <person name="Shu S."/>
            <person name="Wells L."/>
            <person name="Wang X."/>
            <person name="Webber J."/>
            <person name="Heerema R.J."/>
            <person name="Klein P."/>
            <person name="Conner P."/>
            <person name="Grauke L."/>
            <person name="Grimwood J."/>
            <person name="Schmutz J."/>
            <person name="Randall J.J."/>
        </authorList>
    </citation>
    <scope>NUCLEOTIDE SEQUENCE</scope>
    <source>
        <tissue evidence="3">Leaf</tissue>
    </source>
</reference>
<evidence type="ECO:0000256" key="1">
    <source>
        <dbReference type="SAM" id="MobiDB-lite"/>
    </source>
</evidence>
<comment type="caution">
    <text evidence="2">The sequence shown here is derived from an EMBL/GenBank/DDBJ whole genome shotgun (WGS) entry which is preliminary data.</text>
</comment>
<feature type="compositionally biased region" description="Basic and acidic residues" evidence="1">
    <location>
        <begin position="71"/>
        <end position="87"/>
    </location>
</feature>
<gene>
    <name evidence="2" type="ORF">CIPAW_14G040000</name>
    <name evidence="3" type="ORF">I3842_14G042000</name>
</gene>
<feature type="region of interest" description="Disordered" evidence="1">
    <location>
        <begin position="1"/>
        <end position="102"/>
    </location>
</feature>
<feature type="compositionally biased region" description="Basic residues" evidence="1">
    <location>
        <begin position="29"/>
        <end position="42"/>
    </location>
</feature>
<feature type="region of interest" description="Disordered" evidence="1">
    <location>
        <begin position="212"/>
        <end position="299"/>
    </location>
</feature>
<feature type="compositionally biased region" description="Polar residues" evidence="1">
    <location>
        <begin position="414"/>
        <end position="424"/>
    </location>
</feature>
<dbReference type="PANTHER" id="PTHR34660:SF21">
    <property type="entry name" value="MYB-LIKE PROTEIN X ISOFORM X2"/>
    <property type="match status" value="1"/>
</dbReference>
<dbReference type="Proteomes" id="UP000811246">
    <property type="component" value="Chromosome 14"/>
</dbReference>
<dbReference type="EMBL" id="CM031822">
    <property type="protein sequence ID" value="KAG6628840.1"/>
    <property type="molecule type" value="Genomic_DNA"/>
</dbReference>
<feature type="compositionally biased region" description="Basic and acidic residues" evidence="1">
    <location>
        <begin position="155"/>
        <end position="171"/>
    </location>
</feature>
<evidence type="ECO:0000313" key="2">
    <source>
        <dbReference type="EMBL" id="KAG6628840.1"/>
    </source>
</evidence>
<evidence type="ECO:0000313" key="3">
    <source>
        <dbReference type="EMBL" id="KAG6677758.1"/>
    </source>
</evidence>
<feature type="compositionally biased region" description="Pro residues" evidence="1">
    <location>
        <begin position="1"/>
        <end position="11"/>
    </location>
</feature>
<name>A0A8T1NJ23_CARIL</name>
<dbReference type="Proteomes" id="UP000811609">
    <property type="component" value="Chromosome 14"/>
</dbReference>
<evidence type="ECO:0000313" key="4">
    <source>
        <dbReference type="Proteomes" id="UP000811609"/>
    </source>
</evidence>
<feature type="compositionally biased region" description="Basic and acidic residues" evidence="1">
    <location>
        <begin position="12"/>
        <end position="28"/>
    </location>
</feature>
<dbReference type="AlphaFoldDB" id="A0A8T1NJ23"/>
<feature type="region of interest" description="Disordered" evidence="1">
    <location>
        <begin position="121"/>
        <end position="188"/>
    </location>
</feature>
<accession>A0A8T1NJ23</accession>
<feature type="region of interest" description="Disordered" evidence="1">
    <location>
        <begin position="414"/>
        <end position="434"/>
    </location>
</feature>